<dbReference type="Gene3D" id="1.20.142.10">
    <property type="entry name" value="Poly(ADP-ribose) polymerase, regulatory domain"/>
    <property type="match status" value="1"/>
</dbReference>
<feature type="non-terminal residue" evidence="20">
    <location>
        <position position="401"/>
    </location>
</feature>
<dbReference type="GO" id="GO:0006302">
    <property type="term" value="P:double-strand break repair"/>
    <property type="evidence" value="ECO:0007669"/>
    <property type="project" value="TreeGrafter"/>
</dbReference>
<dbReference type="CDD" id="cd01437">
    <property type="entry name" value="parp_like"/>
    <property type="match status" value="1"/>
</dbReference>
<keyword evidence="10 15" id="KW-0520">NAD</keyword>
<keyword evidence="4" id="KW-0548">Nucleotidyltransferase</keyword>
<evidence type="ECO:0000256" key="3">
    <source>
        <dbReference type="ARBA" id="ARBA00022679"/>
    </source>
</evidence>
<evidence type="ECO:0000313" key="21">
    <source>
        <dbReference type="Proteomes" id="UP000828390"/>
    </source>
</evidence>
<evidence type="ECO:0000313" key="20">
    <source>
        <dbReference type="EMBL" id="KAH3770053.1"/>
    </source>
</evidence>
<dbReference type="EC" id="2.4.2.-" evidence="15"/>
<evidence type="ECO:0000256" key="1">
    <source>
        <dbReference type="ARBA" id="ARBA00004123"/>
    </source>
</evidence>
<evidence type="ECO:0000256" key="12">
    <source>
        <dbReference type="ARBA" id="ARBA00023242"/>
    </source>
</evidence>
<dbReference type="PROSITE" id="PS51060">
    <property type="entry name" value="PARP_ALPHA_HD"/>
    <property type="match status" value="1"/>
</dbReference>
<evidence type="ECO:0000256" key="6">
    <source>
        <dbReference type="ARBA" id="ARBA00022737"/>
    </source>
</evidence>
<dbReference type="SUPFAM" id="SSF56399">
    <property type="entry name" value="ADP-ribosylation"/>
    <property type="match status" value="1"/>
</dbReference>
<dbReference type="InterPro" id="IPR004102">
    <property type="entry name" value="Poly(ADP-ribose)pol_reg_dom"/>
</dbReference>
<dbReference type="InterPro" id="IPR008893">
    <property type="entry name" value="WGR_domain"/>
</dbReference>
<dbReference type="PROSITE" id="PS51977">
    <property type="entry name" value="WGR"/>
    <property type="match status" value="1"/>
</dbReference>
<evidence type="ECO:0000256" key="2">
    <source>
        <dbReference type="ARBA" id="ARBA00022676"/>
    </source>
</evidence>
<gene>
    <name evidence="20" type="ORF">DPMN_171332</name>
</gene>
<reference evidence="20" key="1">
    <citation type="journal article" date="2019" name="bioRxiv">
        <title>The Genome of the Zebra Mussel, Dreissena polymorpha: A Resource for Invasive Species Research.</title>
        <authorList>
            <person name="McCartney M.A."/>
            <person name="Auch B."/>
            <person name="Kono T."/>
            <person name="Mallez S."/>
            <person name="Zhang Y."/>
            <person name="Obille A."/>
            <person name="Becker A."/>
            <person name="Abrahante J.E."/>
            <person name="Garbe J."/>
            <person name="Badalamenti J.P."/>
            <person name="Herman A."/>
            <person name="Mangelson H."/>
            <person name="Liachko I."/>
            <person name="Sullivan S."/>
            <person name="Sone E.D."/>
            <person name="Koren S."/>
            <person name="Silverstein K.A.T."/>
            <person name="Beckman K.B."/>
            <person name="Gohl D.M."/>
        </authorList>
    </citation>
    <scope>NUCLEOTIDE SEQUENCE</scope>
    <source>
        <strain evidence="20">Duluth1</strain>
        <tissue evidence="20">Whole animal</tissue>
    </source>
</reference>
<comment type="catalytic activity">
    <reaction evidence="14">
        <text>NAD(+) + (ADP-D-ribosyl)n-acceptor = nicotinamide + (ADP-D-ribosyl)n+1-acceptor + H(+).</text>
        <dbReference type="EC" id="2.4.2.30"/>
    </reaction>
</comment>
<evidence type="ECO:0000256" key="7">
    <source>
        <dbReference type="ARBA" id="ARBA00022765"/>
    </source>
</evidence>
<keyword evidence="7" id="KW-0013">ADP-ribosylation</keyword>
<feature type="region of interest" description="Disordered" evidence="16">
    <location>
        <begin position="334"/>
        <end position="363"/>
    </location>
</feature>
<keyword evidence="11" id="KW-0238">DNA-binding</keyword>
<dbReference type="PANTHER" id="PTHR10459:SF60">
    <property type="entry name" value="POLY [ADP-RIBOSE] POLYMERASE 2"/>
    <property type="match status" value="1"/>
</dbReference>
<evidence type="ECO:0000256" key="5">
    <source>
        <dbReference type="ARBA" id="ARBA00022723"/>
    </source>
</evidence>
<dbReference type="InterPro" id="IPR036616">
    <property type="entry name" value="Poly(ADP-ribose)pol_reg_dom_sf"/>
</dbReference>
<dbReference type="AlphaFoldDB" id="A0A9D4DZI9"/>
<keyword evidence="8" id="KW-0863">Zinc-finger</keyword>
<keyword evidence="3 15" id="KW-0808">Transferase</keyword>
<proteinExistence type="inferred from homology"/>
<dbReference type="GO" id="GO:1990404">
    <property type="term" value="F:NAD+-protein mono-ADP-ribosyltransferase activity"/>
    <property type="evidence" value="ECO:0007669"/>
    <property type="project" value="TreeGrafter"/>
</dbReference>
<dbReference type="FunFam" id="1.20.142.10:FF:000001">
    <property type="entry name" value="Poly [ADP-ribose] polymerase"/>
    <property type="match status" value="1"/>
</dbReference>
<keyword evidence="2 15" id="KW-0328">Glycosyltransferase</keyword>
<evidence type="ECO:0000259" key="17">
    <source>
        <dbReference type="PROSITE" id="PS51059"/>
    </source>
</evidence>
<evidence type="ECO:0000256" key="8">
    <source>
        <dbReference type="ARBA" id="ARBA00022771"/>
    </source>
</evidence>
<dbReference type="PROSITE" id="PS51059">
    <property type="entry name" value="PARP_CATALYTIC"/>
    <property type="match status" value="1"/>
</dbReference>
<evidence type="ECO:0000256" key="11">
    <source>
        <dbReference type="ARBA" id="ARBA00023125"/>
    </source>
</evidence>
<feature type="domain" description="WGR" evidence="19">
    <location>
        <begin position="1"/>
        <end position="22"/>
    </location>
</feature>
<organism evidence="20 21">
    <name type="scientific">Dreissena polymorpha</name>
    <name type="common">Zebra mussel</name>
    <name type="synonym">Mytilus polymorpha</name>
    <dbReference type="NCBI Taxonomy" id="45954"/>
    <lineage>
        <taxon>Eukaryota</taxon>
        <taxon>Metazoa</taxon>
        <taxon>Spiralia</taxon>
        <taxon>Lophotrochozoa</taxon>
        <taxon>Mollusca</taxon>
        <taxon>Bivalvia</taxon>
        <taxon>Autobranchia</taxon>
        <taxon>Heteroconchia</taxon>
        <taxon>Euheterodonta</taxon>
        <taxon>Imparidentia</taxon>
        <taxon>Neoheterodontei</taxon>
        <taxon>Myida</taxon>
        <taxon>Dreissenoidea</taxon>
        <taxon>Dreissenidae</taxon>
        <taxon>Dreissena</taxon>
    </lineage>
</organism>
<dbReference type="PANTHER" id="PTHR10459">
    <property type="entry name" value="DNA LIGASE"/>
    <property type="match status" value="1"/>
</dbReference>
<dbReference type="Gene3D" id="3.90.228.10">
    <property type="match status" value="1"/>
</dbReference>
<dbReference type="Pfam" id="PF00644">
    <property type="entry name" value="PARP"/>
    <property type="match status" value="1"/>
</dbReference>
<keyword evidence="21" id="KW-1185">Reference proteome</keyword>
<dbReference type="Proteomes" id="UP000828390">
    <property type="component" value="Unassembled WGS sequence"/>
</dbReference>
<dbReference type="InterPro" id="IPR050800">
    <property type="entry name" value="ARTD/PARP"/>
</dbReference>
<dbReference type="GO" id="GO:0003950">
    <property type="term" value="F:NAD+ poly-ADP-ribosyltransferase activity"/>
    <property type="evidence" value="ECO:0007669"/>
    <property type="project" value="UniProtKB-UniRule"/>
</dbReference>
<evidence type="ECO:0000256" key="14">
    <source>
        <dbReference type="ARBA" id="ARBA00033987"/>
    </source>
</evidence>
<dbReference type="EMBL" id="JAIWYP010000009">
    <property type="protein sequence ID" value="KAH3770053.1"/>
    <property type="molecule type" value="Genomic_DNA"/>
</dbReference>
<dbReference type="SUPFAM" id="SSF47587">
    <property type="entry name" value="Domain of poly(ADP-ribose) polymerase"/>
    <property type="match status" value="1"/>
</dbReference>
<dbReference type="FunFam" id="3.90.228.10:FF:000002">
    <property type="entry name" value="Poly [ADP-ribose] polymerase"/>
    <property type="match status" value="1"/>
</dbReference>
<evidence type="ECO:0000259" key="19">
    <source>
        <dbReference type="PROSITE" id="PS51977"/>
    </source>
</evidence>
<keyword evidence="6" id="KW-0677">Repeat</keyword>
<dbReference type="GO" id="GO:0008270">
    <property type="term" value="F:zinc ion binding"/>
    <property type="evidence" value="ECO:0007669"/>
    <property type="project" value="UniProtKB-KW"/>
</dbReference>
<evidence type="ECO:0000256" key="13">
    <source>
        <dbReference type="ARBA" id="ARBA00024347"/>
    </source>
</evidence>
<comment type="subcellular location">
    <subcellularLocation>
        <location evidence="1">Nucleus</location>
    </subcellularLocation>
</comment>
<reference evidence="20" key="2">
    <citation type="submission" date="2020-11" db="EMBL/GenBank/DDBJ databases">
        <authorList>
            <person name="McCartney M.A."/>
            <person name="Auch B."/>
            <person name="Kono T."/>
            <person name="Mallez S."/>
            <person name="Becker A."/>
            <person name="Gohl D.M."/>
            <person name="Silverstein K.A.T."/>
            <person name="Koren S."/>
            <person name="Bechman K.B."/>
            <person name="Herman A."/>
            <person name="Abrahante J.E."/>
            <person name="Garbe J."/>
        </authorList>
    </citation>
    <scope>NUCLEOTIDE SEQUENCE</scope>
    <source>
        <strain evidence="20">Duluth1</strain>
        <tissue evidence="20">Whole animal</tissue>
    </source>
</reference>
<dbReference type="InterPro" id="IPR012317">
    <property type="entry name" value="Poly(ADP-ribose)pol_cat_dom"/>
</dbReference>
<feature type="domain" description="PARP alpha-helical" evidence="18">
    <location>
        <begin position="53"/>
        <end position="170"/>
    </location>
</feature>
<keyword evidence="9" id="KW-0862">Zinc</keyword>
<keyword evidence="5" id="KW-0479">Metal-binding</keyword>
<comment type="similarity">
    <text evidence="13">Belongs to the ARTD/PARP family.</text>
</comment>
<dbReference type="Pfam" id="PF02877">
    <property type="entry name" value="PARP_reg"/>
    <property type="match status" value="1"/>
</dbReference>
<evidence type="ECO:0000256" key="9">
    <source>
        <dbReference type="ARBA" id="ARBA00022833"/>
    </source>
</evidence>
<dbReference type="GO" id="GO:0070212">
    <property type="term" value="P:protein poly-ADP-ribosylation"/>
    <property type="evidence" value="ECO:0007669"/>
    <property type="project" value="TreeGrafter"/>
</dbReference>
<evidence type="ECO:0000256" key="4">
    <source>
        <dbReference type="ARBA" id="ARBA00022695"/>
    </source>
</evidence>
<evidence type="ECO:0000256" key="10">
    <source>
        <dbReference type="ARBA" id="ARBA00023027"/>
    </source>
</evidence>
<keyword evidence="12" id="KW-0539">Nucleus</keyword>
<feature type="domain" description="PARP catalytic" evidence="17">
    <location>
        <begin position="177"/>
        <end position="401"/>
    </location>
</feature>
<sequence>FQDKTKNEWANRKKFVKVPGKYDMLEMDYTAKGLDETDAPDLKKTKSNVKVSDSKLDKRLQSLIDLICDIKTMEEAVLEMQYDAKKAPLGKLTKDQIKAGYAALKKIDACVEKKDFGSALTQACDEFYTRIPHDFGMRPPTKITTKQEVKNKIALLEALDDIEIAIKMLKEGDMSENPVDRHYHALKCDMEPVDATSEEYTMINQYLQNTHATTHNQYSMKILDMFCLDKHGEAKQFNDVGNRLLLWHGSRLTNWVGILSQGLRIAPPEAPVTGYMFGKGVYFADMSSKSANYCFATKTKNVGLLLLCDVALGNTNDLLAADYSAHKLPAGKHSVKGAGSIGPDPSHTTKTPEGALVPWGKPKNTGVKNPSGYTLNYNEFIVYDTRQIRMKYLLKVQFNFK</sequence>
<dbReference type="GO" id="GO:0016779">
    <property type="term" value="F:nucleotidyltransferase activity"/>
    <property type="evidence" value="ECO:0007669"/>
    <property type="project" value="UniProtKB-KW"/>
</dbReference>
<dbReference type="GO" id="GO:0003677">
    <property type="term" value="F:DNA binding"/>
    <property type="evidence" value="ECO:0007669"/>
    <property type="project" value="UniProtKB-KW"/>
</dbReference>
<accession>A0A9D4DZI9</accession>
<protein>
    <recommendedName>
        <fullName evidence="15">Poly [ADP-ribose] polymerase</fullName>
        <shortName evidence="15">PARP</shortName>
        <ecNumber evidence="15">2.4.2.-</ecNumber>
    </recommendedName>
</protein>
<dbReference type="GO" id="GO:0005730">
    <property type="term" value="C:nucleolus"/>
    <property type="evidence" value="ECO:0007669"/>
    <property type="project" value="TreeGrafter"/>
</dbReference>
<evidence type="ECO:0000256" key="16">
    <source>
        <dbReference type="SAM" id="MobiDB-lite"/>
    </source>
</evidence>
<comment type="caution">
    <text evidence="20">The sequence shown here is derived from an EMBL/GenBank/DDBJ whole genome shotgun (WGS) entry which is preliminary data.</text>
</comment>
<name>A0A9D4DZI9_DREPO</name>
<evidence type="ECO:0000256" key="15">
    <source>
        <dbReference type="RuleBase" id="RU362114"/>
    </source>
</evidence>
<evidence type="ECO:0000259" key="18">
    <source>
        <dbReference type="PROSITE" id="PS51060"/>
    </source>
</evidence>